<feature type="binding site" evidence="15">
    <location>
        <position position="85"/>
    </location>
    <ligand>
        <name>Ca(2+)</name>
        <dbReference type="ChEBI" id="CHEBI:29108"/>
        <label>1</label>
    </ligand>
</feature>
<evidence type="ECO:0000256" key="6">
    <source>
        <dbReference type="ARBA" id="ARBA00022617"/>
    </source>
</evidence>
<feature type="transmembrane region" description="Helical" evidence="19">
    <location>
        <begin position="21"/>
        <end position="40"/>
    </location>
</feature>
<comment type="cofactor">
    <cofactor evidence="15 18">
        <name>Ca(2+)</name>
        <dbReference type="ChEBI" id="CHEBI:29108"/>
    </cofactor>
    <text evidence="15 18">Binds 2 calcium ions per subunit.</text>
</comment>
<evidence type="ECO:0000256" key="17">
    <source>
        <dbReference type="PIRSR" id="PIRSR600823-5"/>
    </source>
</evidence>
<evidence type="ECO:0000256" key="14">
    <source>
        <dbReference type="PIRSR" id="PIRSR600823-2"/>
    </source>
</evidence>
<dbReference type="FunFam" id="1.10.420.10:FF:000006">
    <property type="entry name" value="Peroxidase"/>
    <property type="match status" value="1"/>
</dbReference>
<evidence type="ECO:0000313" key="22">
    <source>
        <dbReference type="Proteomes" id="UP001652600"/>
    </source>
</evidence>
<evidence type="ECO:0000256" key="12">
    <source>
        <dbReference type="ARBA" id="ARBA00023180"/>
    </source>
</evidence>
<comment type="similarity">
    <text evidence="18">Belongs to the peroxidase family. Classical plant (class III) peroxidase subfamily.</text>
</comment>
<comment type="catalytic activity">
    <reaction evidence="1 18">
        <text>2 a phenolic donor + H2O2 = 2 a phenolic radical donor + 2 H2O</text>
        <dbReference type="Rhea" id="RHEA:56136"/>
        <dbReference type="ChEBI" id="CHEBI:15377"/>
        <dbReference type="ChEBI" id="CHEBI:16240"/>
        <dbReference type="ChEBI" id="CHEBI:139520"/>
        <dbReference type="ChEBI" id="CHEBI:139521"/>
        <dbReference type="EC" id="1.11.1.7"/>
    </reaction>
</comment>
<dbReference type="Gene3D" id="1.10.520.10">
    <property type="match status" value="1"/>
</dbReference>
<dbReference type="AlphaFoldDB" id="A0A1S3CEM2"/>
<evidence type="ECO:0000256" key="13">
    <source>
        <dbReference type="PIRSR" id="PIRSR600823-1"/>
    </source>
</evidence>
<evidence type="ECO:0000259" key="20">
    <source>
        <dbReference type="PROSITE" id="PS50873"/>
    </source>
</evidence>
<comment type="similarity">
    <text evidence="3">Belongs to the peroxidase family. Ascorbate peroxidase subfamily.</text>
</comment>
<dbReference type="Proteomes" id="UP001652600">
    <property type="component" value="Chromosome 1"/>
</dbReference>
<evidence type="ECO:0000256" key="11">
    <source>
        <dbReference type="ARBA" id="ARBA00023157"/>
    </source>
</evidence>
<dbReference type="GO" id="GO:0006979">
    <property type="term" value="P:response to oxidative stress"/>
    <property type="evidence" value="ECO:0007669"/>
    <property type="project" value="UniProtKB-UniRule"/>
</dbReference>
<dbReference type="GO" id="GO:0005576">
    <property type="term" value="C:extracellular region"/>
    <property type="evidence" value="ECO:0007669"/>
    <property type="project" value="UniProtKB-SubCell"/>
</dbReference>
<dbReference type="PRINTS" id="PR00461">
    <property type="entry name" value="PLPEROXIDASE"/>
</dbReference>
<comment type="function">
    <text evidence="2">Removal of H(2)O(2), oxidation of toxic reductants, biosynthesis and degradation of lignin, suberization, auxin catabolism, response to environmental stresses such as wounding, pathogen attack and oxidative stress. These functions might be dependent on each isozyme/isoform in each plant tissue.</text>
</comment>
<keyword evidence="18" id="KW-0376">Hydrogen peroxide</keyword>
<dbReference type="KEGG" id="cmo:103499987"/>
<feature type="site" description="Transition state stabilizer" evidence="16">
    <location>
        <position position="71"/>
    </location>
</feature>
<feature type="binding site" evidence="14">
    <location>
        <position position="171"/>
    </location>
    <ligand>
        <name>substrate</name>
    </ligand>
</feature>
<feature type="disulfide bond" evidence="17">
    <location>
        <begin position="130"/>
        <end position="336"/>
    </location>
</feature>
<keyword evidence="10 15" id="KW-0408">Iron</keyword>
<dbReference type="EC" id="1.11.1.7" evidence="4 18"/>
<dbReference type="SMR" id="A0A1S3CEM2"/>
<dbReference type="InterPro" id="IPR019794">
    <property type="entry name" value="Peroxidases_AS"/>
</dbReference>
<evidence type="ECO:0000256" key="4">
    <source>
        <dbReference type="ARBA" id="ARBA00012313"/>
    </source>
</evidence>
<dbReference type="PROSITE" id="PS00436">
    <property type="entry name" value="PEROXIDASE_2"/>
    <property type="match status" value="1"/>
</dbReference>
<reference evidence="23" key="2">
    <citation type="submission" date="2025-04" db="UniProtKB">
        <authorList>
            <consortium name="RefSeq"/>
        </authorList>
    </citation>
    <scope>IDENTIFICATION</scope>
</reference>
<name>A0A1S3CEM2_CUCME</name>
<evidence type="ECO:0000256" key="1">
    <source>
        <dbReference type="ARBA" id="ARBA00000189"/>
    </source>
</evidence>
<keyword evidence="22" id="KW-1185">Reference proteome</keyword>
<dbReference type="PRINTS" id="PR00458">
    <property type="entry name" value="PEROXIDASE"/>
</dbReference>
<evidence type="ECO:0000256" key="18">
    <source>
        <dbReference type="RuleBase" id="RU362060"/>
    </source>
</evidence>
<organism evidence="22 23">
    <name type="scientific">Cucumis melo</name>
    <name type="common">Muskmelon</name>
    <dbReference type="NCBI Taxonomy" id="3656"/>
    <lineage>
        <taxon>Eukaryota</taxon>
        <taxon>Viridiplantae</taxon>
        <taxon>Streptophyta</taxon>
        <taxon>Embryophyta</taxon>
        <taxon>Tracheophyta</taxon>
        <taxon>Spermatophyta</taxon>
        <taxon>Magnoliopsida</taxon>
        <taxon>eudicotyledons</taxon>
        <taxon>Gunneridae</taxon>
        <taxon>Pentapetalae</taxon>
        <taxon>rosids</taxon>
        <taxon>fabids</taxon>
        <taxon>Cucurbitales</taxon>
        <taxon>Cucurbitaceae</taxon>
        <taxon>Benincaseae</taxon>
        <taxon>Cucumis</taxon>
    </lineage>
</organism>
<evidence type="ECO:0000256" key="2">
    <source>
        <dbReference type="ARBA" id="ARBA00002322"/>
    </source>
</evidence>
<dbReference type="InterPro" id="IPR019793">
    <property type="entry name" value="Peroxidases_heam-ligand_BS"/>
</dbReference>
<dbReference type="InterPro" id="IPR002016">
    <property type="entry name" value="Haem_peroxidase"/>
</dbReference>
<keyword evidence="19" id="KW-0472">Membrane</keyword>
<keyword evidence="18" id="KW-0964">Secreted</keyword>
<dbReference type="Gene3D" id="1.10.420.10">
    <property type="entry name" value="Peroxidase, domain 2"/>
    <property type="match status" value="1"/>
</dbReference>
<dbReference type="PROSITE" id="PS00435">
    <property type="entry name" value="PEROXIDASE_1"/>
    <property type="match status" value="1"/>
</dbReference>
<evidence type="ECO:0000256" key="19">
    <source>
        <dbReference type="SAM" id="Phobius"/>
    </source>
</evidence>
<keyword evidence="19" id="KW-0812">Transmembrane</keyword>
<feature type="disulfide bond" evidence="17">
    <location>
        <begin position="77"/>
        <end position="82"/>
    </location>
</feature>
<keyword evidence="19" id="KW-1133">Transmembrane helix</keyword>
<feature type="domain" description="Plant heme peroxidase family profile" evidence="20">
    <location>
        <begin position="34"/>
        <end position="340"/>
    </location>
</feature>
<dbReference type="Pfam" id="PF00141">
    <property type="entry name" value="peroxidase"/>
    <property type="match status" value="1"/>
</dbReference>
<evidence type="ECO:0000256" key="15">
    <source>
        <dbReference type="PIRSR" id="PIRSR600823-3"/>
    </source>
</evidence>
<dbReference type="FunFam" id="1.10.520.10:FF:000001">
    <property type="entry name" value="Peroxidase"/>
    <property type="match status" value="1"/>
</dbReference>
<dbReference type="OrthoDB" id="2113341at2759"/>
<feature type="binding site" evidence="15">
    <location>
        <position position="268"/>
    </location>
    <ligand>
        <name>Ca(2+)</name>
        <dbReference type="ChEBI" id="CHEBI:29108"/>
        <label>2</label>
    </ligand>
</feature>
<feature type="binding site" evidence="15">
    <location>
        <position position="260"/>
    </location>
    <ligand>
        <name>Ca(2+)</name>
        <dbReference type="ChEBI" id="CHEBI:29108"/>
        <label>2</label>
    </ligand>
</feature>
<evidence type="ECO:0000256" key="16">
    <source>
        <dbReference type="PIRSR" id="PIRSR600823-4"/>
    </source>
</evidence>
<keyword evidence="11 17" id="KW-1015">Disulfide bond</keyword>
<proteinExistence type="inferred from homology"/>
<evidence type="ECO:0000256" key="7">
    <source>
        <dbReference type="ARBA" id="ARBA00022723"/>
    </source>
</evidence>
<keyword evidence="9 18" id="KW-0560">Oxidoreductase</keyword>
<feature type="binding site" evidence="15">
    <location>
        <position position="81"/>
    </location>
    <ligand>
        <name>Ca(2+)</name>
        <dbReference type="ChEBI" id="CHEBI:29108"/>
        <label>1</label>
    </ligand>
</feature>
<feature type="binding site" evidence="15">
    <location>
        <position position="97"/>
    </location>
    <ligand>
        <name>Ca(2+)</name>
        <dbReference type="ChEBI" id="CHEBI:29108"/>
        <label>1</label>
    </ligand>
</feature>
<dbReference type="SUPFAM" id="SSF48113">
    <property type="entry name" value="Heme-dependent peroxidases"/>
    <property type="match status" value="1"/>
</dbReference>
<feature type="active site" description="Proton acceptor" evidence="13">
    <location>
        <position position="75"/>
    </location>
</feature>
<dbReference type="InParanoid" id="A0A1S3CEM2"/>
<feature type="disulfide bond" evidence="17">
    <location>
        <begin position="208"/>
        <end position="240"/>
    </location>
</feature>
<evidence type="ECO:0000256" key="3">
    <source>
        <dbReference type="ARBA" id="ARBA00006873"/>
    </source>
</evidence>
<evidence type="ECO:0000256" key="9">
    <source>
        <dbReference type="ARBA" id="ARBA00023002"/>
    </source>
</evidence>
<feature type="binding site" evidence="15">
    <location>
        <position position="263"/>
    </location>
    <ligand>
        <name>Ca(2+)</name>
        <dbReference type="ChEBI" id="CHEBI:29108"/>
        <label>2</label>
    </ligand>
</feature>
<keyword evidence="7 15" id="KW-0479">Metal-binding</keyword>
<keyword evidence="5 18" id="KW-0575">Peroxidase</keyword>
<reference evidence="21" key="1">
    <citation type="submission" date="2023-03" db="UniProtKB">
        <authorList>
            <consortium name="EnsemblPlants"/>
        </authorList>
    </citation>
    <scope>IDENTIFICATION</scope>
</reference>
<dbReference type="RefSeq" id="XP_008461391.1">
    <property type="nucleotide sequence ID" value="XM_008463169.1"/>
</dbReference>
<gene>
    <name evidence="23" type="primary">LOC103499987</name>
    <name evidence="21" type="synonym">103499987</name>
</gene>
<dbReference type="PANTHER" id="PTHR31235">
    <property type="entry name" value="PEROXIDASE 25-RELATED"/>
    <property type="match status" value="1"/>
</dbReference>
<evidence type="ECO:0000256" key="10">
    <source>
        <dbReference type="ARBA" id="ARBA00023004"/>
    </source>
</evidence>
<evidence type="ECO:0000256" key="8">
    <source>
        <dbReference type="ARBA" id="ARBA00022837"/>
    </source>
</evidence>
<feature type="binding site" description="axial binding residue" evidence="15">
    <location>
        <position position="201"/>
    </location>
    <ligand>
        <name>heme b</name>
        <dbReference type="ChEBI" id="CHEBI:60344"/>
    </ligand>
    <ligandPart>
        <name>Fe</name>
        <dbReference type="ChEBI" id="CHEBI:18248"/>
    </ligandPart>
</feature>
<feature type="disulfide bond" evidence="17">
    <location>
        <begin position="44"/>
        <end position="124"/>
    </location>
</feature>
<dbReference type="EnsemblPlants" id="MELO3C023613.2.1">
    <property type="protein sequence ID" value="MELO3C023613.2.1"/>
    <property type="gene ID" value="MELO3C023613.2"/>
</dbReference>
<keyword evidence="6 18" id="KW-0349">Heme</keyword>
<protein>
    <recommendedName>
        <fullName evidence="4 18">Peroxidase</fullName>
        <ecNumber evidence="4 18">1.11.1.7</ecNumber>
    </recommendedName>
</protein>
<evidence type="ECO:0000313" key="23">
    <source>
        <dbReference type="RefSeq" id="XP_008461391.1"/>
    </source>
</evidence>
<dbReference type="GO" id="GO:0140825">
    <property type="term" value="F:lactoperoxidase activity"/>
    <property type="evidence" value="ECO:0007669"/>
    <property type="project" value="UniProtKB-EC"/>
</dbReference>
<dbReference type="GO" id="GO:0020037">
    <property type="term" value="F:heme binding"/>
    <property type="evidence" value="ECO:0007669"/>
    <property type="project" value="UniProtKB-UniRule"/>
</dbReference>
<comment type="subcellular location">
    <subcellularLocation>
        <location evidence="18">Secreted</location>
    </subcellularLocation>
</comment>
<dbReference type="eggNOG" id="ENOG502QPX7">
    <property type="taxonomic scope" value="Eukaryota"/>
</dbReference>
<reference evidence="22" key="3">
    <citation type="submission" date="2025-05" db="UniProtKB">
        <authorList>
            <consortium name="RefSeq"/>
        </authorList>
    </citation>
    <scope>NUCLEOTIDE SEQUENCE [LARGE SCALE GENOMIC DNA]</scope>
</reference>
<evidence type="ECO:0000256" key="5">
    <source>
        <dbReference type="ARBA" id="ARBA00022559"/>
    </source>
</evidence>
<sequence>MASSSSSSSQKFKIFSKHSTIIFFLYLFTFASATLKVGFYRSSCPNAEAIVKKVVNKAISLNPGAAAGLIRLHFHDCFIRGCEGSVLLKSTPGHPAERDHPSNFPSLQGFEIIDEAKTYLEAACPNTVSCADILAFAARDSARKVGGINYAVPAGRRDGRISIKEEASRLPSPTFNIEQLTQNFAERGLSKTDMVTLSGAHSIGAARCVTFSKRLYSFNTTHNQDPSMNPKYVAYLKTKCPPPTSNVGGQNAQPLEVALDFTTPNRLDKQYYVGLTKHEGLLSSDQILLSSPSTSKLVLAYAKYGSIWASNFGKSMVKMGSIGVLTGSQGEIRRHCSFVN</sequence>
<dbReference type="GO" id="GO:0042744">
    <property type="term" value="P:hydrogen peroxide catabolic process"/>
    <property type="evidence" value="ECO:0007669"/>
    <property type="project" value="UniProtKB-KW"/>
</dbReference>
<dbReference type="CDD" id="cd00693">
    <property type="entry name" value="secretory_peroxidase"/>
    <property type="match status" value="1"/>
</dbReference>
<dbReference type="InterPro" id="IPR000823">
    <property type="entry name" value="Peroxidase_pln"/>
</dbReference>
<dbReference type="PROSITE" id="PS50873">
    <property type="entry name" value="PEROXIDASE_4"/>
    <property type="match status" value="1"/>
</dbReference>
<dbReference type="InterPro" id="IPR033905">
    <property type="entry name" value="Secretory_peroxidase"/>
</dbReference>
<keyword evidence="12" id="KW-0325">Glycoprotein</keyword>
<dbReference type="InterPro" id="IPR010255">
    <property type="entry name" value="Haem_peroxidase_sf"/>
</dbReference>
<feature type="binding site" evidence="15">
    <location>
        <position position="76"/>
    </location>
    <ligand>
        <name>Ca(2+)</name>
        <dbReference type="ChEBI" id="CHEBI:29108"/>
        <label>1</label>
    </ligand>
</feature>
<evidence type="ECO:0000313" key="21">
    <source>
        <dbReference type="EnsemblPlants" id="MELO3C023613.2.1"/>
    </source>
</evidence>
<keyword evidence="8 15" id="KW-0106">Calcium</keyword>
<comment type="cofactor">
    <cofactor evidence="15 18">
        <name>heme b</name>
        <dbReference type="ChEBI" id="CHEBI:60344"/>
    </cofactor>
    <text evidence="15 18">Binds 1 heme b (iron(II)-protoporphyrin IX) group per subunit.</text>
</comment>
<dbReference type="GO" id="GO:0046872">
    <property type="term" value="F:metal ion binding"/>
    <property type="evidence" value="ECO:0007669"/>
    <property type="project" value="UniProtKB-UniRule"/>
</dbReference>
<dbReference type="Gramene" id="MELO3C023613.2.1">
    <property type="protein sequence ID" value="MELO3C023613.2.1"/>
    <property type="gene ID" value="MELO3C023613.2"/>
</dbReference>
<dbReference type="GeneID" id="103499987"/>
<accession>A0A1S3CEM2</accession>